<sequence>MCWNRRCHTHKQSSRFQLGNNKAGDHDSKACLEHRCHVIDDDNDEKITLGFKCCGARKRGCPLGACDQGRGFIVTDLPEPSRVMLLGMNRLIPHYF</sequence>
<dbReference type="AlphaFoldDB" id="G7YXS4"/>
<accession>G7YXS4</accession>
<evidence type="ECO:0000313" key="2">
    <source>
        <dbReference type="Proteomes" id="UP000008909"/>
    </source>
</evidence>
<organism evidence="1 2">
    <name type="scientific">Clonorchis sinensis</name>
    <name type="common">Chinese liver fluke</name>
    <dbReference type="NCBI Taxonomy" id="79923"/>
    <lineage>
        <taxon>Eukaryota</taxon>
        <taxon>Metazoa</taxon>
        <taxon>Spiralia</taxon>
        <taxon>Lophotrochozoa</taxon>
        <taxon>Platyhelminthes</taxon>
        <taxon>Trematoda</taxon>
        <taxon>Digenea</taxon>
        <taxon>Opisthorchiida</taxon>
        <taxon>Opisthorchiata</taxon>
        <taxon>Opisthorchiidae</taxon>
        <taxon>Clonorchis</taxon>
    </lineage>
</organism>
<dbReference type="EMBL" id="DF145015">
    <property type="protein sequence ID" value="GAA57754.1"/>
    <property type="molecule type" value="Genomic_DNA"/>
</dbReference>
<protein>
    <submittedName>
        <fullName evidence="1">Uncharacterized protein</fullName>
    </submittedName>
</protein>
<dbReference type="Proteomes" id="UP000008909">
    <property type="component" value="Unassembled WGS sequence"/>
</dbReference>
<reference evidence="1" key="1">
    <citation type="journal article" date="2011" name="Genome Biol.">
        <title>The draft genome of the carcinogenic human liver fluke Clonorchis sinensis.</title>
        <authorList>
            <person name="Wang X."/>
            <person name="Chen W."/>
            <person name="Huang Y."/>
            <person name="Sun J."/>
            <person name="Men J."/>
            <person name="Liu H."/>
            <person name="Luo F."/>
            <person name="Guo L."/>
            <person name="Lv X."/>
            <person name="Deng C."/>
            <person name="Zhou C."/>
            <person name="Fan Y."/>
            <person name="Li X."/>
            <person name="Huang L."/>
            <person name="Hu Y."/>
            <person name="Liang C."/>
            <person name="Hu X."/>
            <person name="Xu J."/>
            <person name="Yu X."/>
        </authorList>
    </citation>
    <scope>NUCLEOTIDE SEQUENCE [LARGE SCALE GENOMIC DNA]</scope>
    <source>
        <strain evidence="1">Henan</strain>
    </source>
</reference>
<gene>
    <name evidence="1" type="ORF">CLF_113160</name>
</gene>
<proteinExistence type="predicted"/>
<reference key="2">
    <citation type="submission" date="2011-10" db="EMBL/GenBank/DDBJ databases">
        <title>The genome and transcriptome sequence of Clonorchis sinensis provide insights into the carcinogenic liver fluke.</title>
        <authorList>
            <person name="Wang X."/>
            <person name="Huang Y."/>
            <person name="Chen W."/>
            <person name="Liu H."/>
            <person name="Guo L."/>
            <person name="Chen Y."/>
            <person name="Luo F."/>
            <person name="Zhou W."/>
            <person name="Sun J."/>
            <person name="Mao Q."/>
            <person name="Liang P."/>
            <person name="Zhou C."/>
            <person name="Tian Y."/>
            <person name="Men J."/>
            <person name="Lv X."/>
            <person name="Huang L."/>
            <person name="Zhou J."/>
            <person name="Hu Y."/>
            <person name="Li R."/>
            <person name="Zhang F."/>
            <person name="Lei H."/>
            <person name="Li X."/>
            <person name="Hu X."/>
            <person name="Liang C."/>
            <person name="Xu J."/>
            <person name="Wu Z."/>
            <person name="Yu X."/>
        </authorList>
    </citation>
    <scope>NUCLEOTIDE SEQUENCE</scope>
    <source>
        <strain>Henan</strain>
    </source>
</reference>
<name>G7YXS4_CLOSI</name>
<evidence type="ECO:0000313" key="1">
    <source>
        <dbReference type="EMBL" id="GAA57754.1"/>
    </source>
</evidence>
<keyword evidence="2" id="KW-1185">Reference proteome</keyword>